<dbReference type="STRING" id="1244083.CSUNSWCD_1679"/>
<evidence type="ECO:0000256" key="5">
    <source>
        <dbReference type="HAMAP-Rule" id="MF_00213"/>
    </source>
</evidence>
<dbReference type="EMBL" id="AMZQ01000005">
    <property type="protein sequence ID" value="EKU11641.1"/>
    <property type="molecule type" value="Genomic_DNA"/>
</dbReference>
<dbReference type="Pfam" id="PF01155">
    <property type="entry name" value="HypA"/>
    <property type="match status" value="1"/>
</dbReference>
<evidence type="ECO:0000313" key="7">
    <source>
        <dbReference type="Proteomes" id="UP000011939"/>
    </source>
</evidence>
<feature type="binding site" evidence="5">
    <location>
        <position position="106"/>
    </location>
    <ligand>
        <name>Zn(2+)</name>
        <dbReference type="ChEBI" id="CHEBI:29105"/>
    </ligand>
</feature>
<reference evidence="6 7" key="1">
    <citation type="journal article" date="2013" name="Genome Announc.">
        <title>Genome Sequence of Campylobacter showae UNSWCD, Isolated from a Patient with Crohn's Disease.</title>
        <authorList>
            <person name="Tay A.P."/>
            <person name="Kaakoush N.O."/>
            <person name="Deshpande N.P."/>
            <person name="Chen Z."/>
            <person name="Mitchell H."/>
            <person name="Wilkins M.R."/>
        </authorList>
    </citation>
    <scope>NUCLEOTIDE SEQUENCE [LARGE SCALE GENOMIC DNA]</scope>
    <source>
        <strain evidence="6 7">CSUNSWCD</strain>
    </source>
</reference>
<dbReference type="GO" id="GO:0016151">
    <property type="term" value="F:nickel cation binding"/>
    <property type="evidence" value="ECO:0007669"/>
    <property type="project" value="UniProtKB-UniRule"/>
</dbReference>
<evidence type="ECO:0000256" key="3">
    <source>
        <dbReference type="ARBA" id="ARBA00022723"/>
    </source>
</evidence>
<dbReference type="PANTHER" id="PTHR34535:SF3">
    <property type="entry name" value="HYDROGENASE MATURATION FACTOR HYPA"/>
    <property type="match status" value="1"/>
</dbReference>
<name>M5IR90_9BACT</name>
<evidence type="ECO:0000256" key="2">
    <source>
        <dbReference type="ARBA" id="ARBA00022596"/>
    </source>
</evidence>
<evidence type="ECO:0000256" key="4">
    <source>
        <dbReference type="ARBA" id="ARBA00022833"/>
    </source>
</evidence>
<feature type="binding site" evidence="5">
    <location>
        <position position="122"/>
    </location>
    <ligand>
        <name>Zn(2+)</name>
        <dbReference type="ChEBI" id="CHEBI:29105"/>
    </ligand>
</feature>
<proteinExistence type="inferred from homology"/>
<dbReference type="PATRIC" id="fig|1244083.3.peg.921"/>
<feature type="binding site" evidence="5">
    <location>
        <position position="109"/>
    </location>
    <ligand>
        <name>Zn(2+)</name>
        <dbReference type="ChEBI" id="CHEBI:29105"/>
    </ligand>
</feature>
<comment type="similarity">
    <text evidence="1 5">Belongs to the HypA/HybF family.</text>
</comment>
<comment type="function">
    <text evidence="5">Involved in the maturation of [NiFe] hydrogenases. Required for nickel insertion into the metal center of the hydrogenase.</text>
</comment>
<dbReference type="Gene3D" id="3.30.2320.80">
    <property type="match status" value="1"/>
</dbReference>
<dbReference type="Proteomes" id="UP000011939">
    <property type="component" value="Unassembled WGS sequence"/>
</dbReference>
<feature type="binding site" evidence="5">
    <location>
        <position position="35"/>
    </location>
    <ligand>
        <name>Ni(2+)</name>
        <dbReference type="ChEBI" id="CHEBI:49786"/>
    </ligand>
</feature>
<dbReference type="PROSITE" id="PS01249">
    <property type="entry name" value="HYPA"/>
    <property type="match status" value="1"/>
</dbReference>
<gene>
    <name evidence="5" type="primary">hypA</name>
    <name evidence="6" type="ORF">CSUNSWCD_1679</name>
</gene>
<keyword evidence="4 5" id="KW-0862">Zinc</keyword>
<dbReference type="GO" id="GO:0051604">
    <property type="term" value="P:protein maturation"/>
    <property type="evidence" value="ECO:0007669"/>
    <property type="project" value="InterPro"/>
</dbReference>
<dbReference type="InterPro" id="IPR000688">
    <property type="entry name" value="HypA/HybF"/>
</dbReference>
<dbReference type="GO" id="GO:0008270">
    <property type="term" value="F:zinc ion binding"/>
    <property type="evidence" value="ECO:0007669"/>
    <property type="project" value="UniProtKB-UniRule"/>
</dbReference>
<organism evidence="6 7">
    <name type="scientific">Campylobacter showae CSUNSWCD</name>
    <dbReference type="NCBI Taxonomy" id="1244083"/>
    <lineage>
        <taxon>Bacteria</taxon>
        <taxon>Pseudomonadati</taxon>
        <taxon>Campylobacterota</taxon>
        <taxon>Epsilonproteobacteria</taxon>
        <taxon>Campylobacterales</taxon>
        <taxon>Campylobacteraceae</taxon>
        <taxon>Campylobacter</taxon>
    </lineage>
</organism>
<evidence type="ECO:0000313" key="6">
    <source>
        <dbReference type="EMBL" id="EKU11641.1"/>
    </source>
</evidence>
<sequence length="146" mass="15962">MYGTGVGSQNLSNLRLECIRANKIRSVRNQGNPMHELSIVQSLVALCEKNAAANGAKEVVRLEVRIGRLSGVEPHYLESAFEVYKTGTICENAELAIIVQNVAVECKSCGFSGELSENNFTCPVCGSQELEVTGGEDMHLMRLEMR</sequence>
<accession>M5IR90</accession>
<keyword evidence="2 5" id="KW-0533">Nickel</keyword>
<feature type="binding site" evidence="5">
    <location>
        <position position="125"/>
    </location>
    <ligand>
        <name>Zn(2+)</name>
        <dbReference type="ChEBI" id="CHEBI:29105"/>
    </ligand>
</feature>
<evidence type="ECO:0000256" key="1">
    <source>
        <dbReference type="ARBA" id="ARBA00010748"/>
    </source>
</evidence>
<dbReference type="InterPro" id="IPR020538">
    <property type="entry name" value="Hydgase_Ni_incorp_HypA/HybF_CS"/>
</dbReference>
<comment type="caution">
    <text evidence="6">The sequence shown here is derived from an EMBL/GenBank/DDBJ whole genome shotgun (WGS) entry which is preliminary data.</text>
</comment>
<dbReference type="NCBIfam" id="TIGR00100">
    <property type="entry name" value="hypA"/>
    <property type="match status" value="1"/>
</dbReference>
<dbReference type="PANTHER" id="PTHR34535">
    <property type="entry name" value="HYDROGENASE MATURATION FACTOR HYPA"/>
    <property type="match status" value="1"/>
</dbReference>
<dbReference type="AlphaFoldDB" id="M5IR90"/>
<dbReference type="eggNOG" id="COG0375">
    <property type="taxonomic scope" value="Bacteria"/>
</dbReference>
<dbReference type="HAMAP" id="MF_00213">
    <property type="entry name" value="HypA_HybF"/>
    <property type="match status" value="1"/>
</dbReference>
<keyword evidence="3 5" id="KW-0479">Metal-binding</keyword>
<protein>
    <recommendedName>
        <fullName evidence="5">Hydrogenase maturation factor HypA</fullName>
    </recommendedName>
</protein>